<dbReference type="InterPro" id="IPR003594">
    <property type="entry name" value="HATPase_dom"/>
</dbReference>
<organism evidence="15 16">
    <name type="scientific">Beutenbergia cavernae (strain ATCC BAA-8 / DSM 12333 / CCUG 43141 / JCM 11478 / NBRC 16432 / NCIMB 13614 / HKI 0122)</name>
    <dbReference type="NCBI Taxonomy" id="471853"/>
    <lineage>
        <taxon>Bacteria</taxon>
        <taxon>Bacillati</taxon>
        <taxon>Actinomycetota</taxon>
        <taxon>Actinomycetes</taxon>
        <taxon>Micrococcales</taxon>
        <taxon>Beutenbergiaceae</taxon>
        <taxon>Beutenbergia</taxon>
    </lineage>
</organism>
<evidence type="ECO:0000256" key="4">
    <source>
        <dbReference type="ARBA" id="ARBA00022553"/>
    </source>
</evidence>
<dbReference type="eggNOG" id="COG2770">
    <property type="taxonomic scope" value="Bacteria"/>
</dbReference>
<accession>C5C0L4</accession>
<dbReference type="InterPro" id="IPR003660">
    <property type="entry name" value="HAMP_dom"/>
</dbReference>
<dbReference type="PANTHER" id="PTHR45436">
    <property type="entry name" value="SENSOR HISTIDINE KINASE YKOH"/>
    <property type="match status" value="1"/>
</dbReference>
<dbReference type="Gene3D" id="6.10.340.10">
    <property type="match status" value="1"/>
</dbReference>
<dbReference type="SUPFAM" id="SSF47384">
    <property type="entry name" value="Homodimeric domain of signal transducing histidine kinase"/>
    <property type="match status" value="1"/>
</dbReference>
<dbReference type="Pfam" id="PF00672">
    <property type="entry name" value="HAMP"/>
    <property type="match status" value="1"/>
</dbReference>
<dbReference type="OrthoDB" id="9786919at2"/>
<evidence type="ECO:0000259" key="14">
    <source>
        <dbReference type="PROSITE" id="PS50885"/>
    </source>
</evidence>
<dbReference type="Gene3D" id="3.30.565.10">
    <property type="entry name" value="Histidine kinase-like ATPase, C-terminal domain"/>
    <property type="match status" value="1"/>
</dbReference>
<dbReference type="InterPro" id="IPR036097">
    <property type="entry name" value="HisK_dim/P_sf"/>
</dbReference>
<protein>
    <recommendedName>
        <fullName evidence="3">histidine kinase</fullName>
        <ecNumber evidence="3">2.7.13.3</ecNumber>
    </recommendedName>
</protein>
<dbReference type="Gene3D" id="1.10.287.130">
    <property type="match status" value="1"/>
</dbReference>
<evidence type="ECO:0000256" key="3">
    <source>
        <dbReference type="ARBA" id="ARBA00012438"/>
    </source>
</evidence>
<feature type="domain" description="HAMP" evidence="14">
    <location>
        <begin position="224"/>
        <end position="276"/>
    </location>
</feature>
<keyword evidence="4" id="KW-0597">Phosphoprotein</keyword>
<evidence type="ECO:0000313" key="16">
    <source>
        <dbReference type="Proteomes" id="UP000007962"/>
    </source>
</evidence>
<reference evidence="15 16" key="1">
    <citation type="journal article" date="2009" name="Stand. Genomic Sci.">
        <title>Complete genome sequence of Beutenbergia cavernae type strain (HKI 0122).</title>
        <authorList>
            <person name="Land M."/>
            <person name="Pukall R."/>
            <person name="Abt B."/>
            <person name="Goker M."/>
            <person name="Rohde M."/>
            <person name="Glavina Del Rio T."/>
            <person name="Tice H."/>
            <person name="Copeland A."/>
            <person name="Cheng J.F."/>
            <person name="Lucas S."/>
            <person name="Chen F."/>
            <person name="Nolan M."/>
            <person name="Bruce D."/>
            <person name="Goodwin L."/>
            <person name="Pitluck S."/>
            <person name="Ivanova N."/>
            <person name="Mavromatis K."/>
            <person name="Ovchinnikova G."/>
            <person name="Pati A."/>
            <person name="Chen A."/>
            <person name="Palaniappan K."/>
            <person name="Hauser L."/>
            <person name="Chang Y.J."/>
            <person name="Jefferies C.C."/>
            <person name="Saunders E."/>
            <person name="Brettin T."/>
            <person name="Detter J.C."/>
            <person name="Han C."/>
            <person name="Chain P."/>
            <person name="Bristow J."/>
            <person name="Eisen J.A."/>
            <person name="Markowitz V."/>
            <person name="Hugenholtz P."/>
            <person name="Kyrpides N.C."/>
            <person name="Klenk H.P."/>
            <person name="Lapidus A."/>
        </authorList>
    </citation>
    <scope>NUCLEOTIDE SEQUENCE [LARGE SCALE GENOMIC DNA]</scope>
    <source>
        <strain evidence="16">ATCC BAA-8 / DSM 12333 / NBRC 16432</strain>
    </source>
</reference>
<feature type="region of interest" description="Disordered" evidence="11">
    <location>
        <begin position="489"/>
        <end position="517"/>
    </location>
</feature>
<dbReference type="SMART" id="SM00387">
    <property type="entry name" value="HATPase_c"/>
    <property type="match status" value="1"/>
</dbReference>
<dbReference type="PANTHER" id="PTHR45436:SF5">
    <property type="entry name" value="SENSOR HISTIDINE KINASE TRCS"/>
    <property type="match status" value="1"/>
</dbReference>
<sequence length="517" mass="55203">MAERSTGRTEPAEAPAARRTWSRRGWSVRARVLAALVALSGLALAAAGVTAYGIERARLDDRLDDTLERTVEELRAIAAGDVDPSTGEPFTSAEQVLRVSLQRVVPARYEGAFSIGTRADGSWGVLQFAEVSGIQPHTDAAFVSELEGAELAERATITRTVTPTADYRYAVAPVRVGDAPPAALVVAFDRGSEQAALAATYRQYAAMAAVALAGIALVGWLVVGRVVRPIRLVRRTAQEISESDLSARIPVVGNDDLADLTVTVNDMLDRLETSFADQRQLLDDVGHELRTPLTVVRGHLELMDPADPEDAAQTRALAMDELDRMYGLVDDLVTLARAERPDFVRRREVDVAVLVDEVLAKARPLGERRWRLDALPEGTAELDPQRLTQALLQLASNAVRFSDDGSTVGLGGAWSGDGALELWVRDEGIGIAEEEQAHVFQRFARGSTARARGDGSGLGLAIVASIAHAHGGSVTLDSAPGRGTTVTLRIPDAGLPDPDADAPHDAADPPARQQEAP</sequence>
<dbReference type="AlphaFoldDB" id="C5C0L4"/>
<evidence type="ECO:0000256" key="5">
    <source>
        <dbReference type="ARBA" id="ARBA00022679"/>
    </source>
</evidence>
<dbReference type="CDD" id="cd00082">
    <property type="entry name" value="HisKA"/>
    <property type="match status" value="1"/>
</dbReference>
<dbReference type="GO" id="GO:0005886">
    <property type="term" value="C:plasma membrane"/>
    <property type="evidence" value="ECO:0007669"/>
    <property type="project" value="UniProtKB-SubCell"/>
</dbReference>
<dbReference type="PROSITE" id="PS50109">
    <property type="entry name" value="HIS_KIN"/>
    <property type="match status" value="1"/>
</dbReference>
<feature type="domain" description="Histidine kinase" evidence="13">
    <location>
        <begin position="284"/>
        <end position="494"/>
    </location>
</feature>
<name>C5C0L4_BEUC1</name>
<dbReference type="Pfam" id="PF00512">
    <property type="entry name" value="HisKA"/>
    <property type="match status" value="1"/>
</dbReference>
<dbReference type="Pfam" id="PF02518">
    <property type="entry name" value="HATPase_c"/>
    <property type="match status" value="1"/>
</dbReference>
<dbReference type="SUPFAM" id="SSF55874">
    <property type="entry name" value="ATPase domain of HSP90 chaperone/DNA topoisomerase II/histidine kinase"/>
    <property type="match status" value="1"/>
</dbReference>
<dbReference type="eggNOG" id="COG5002">
    <property type="taxonomic scope" value="Bacteria"/>
</dbReference>
<dbReference type="InterPro" id="IPR036890">
    <property type="entry name" value="HATPase_C_sf"/>
</dbReference>
<dbReference type="PRINTS" id="PR00344">
    <property type="entry name" value="BCTRLSENSOR"/>
</dbReference>
<keyword evidence="16" id="KW-1185">Reference proteome</keyword>
<evidence type="ECO:0000256" key="1">
    <source>
        <dbReference type="ARBA" id="ARBA00000085"/>
    </source>
</evidence>
<evidence type="ECO:0000256" key="12">
    <source>
        <dbReference type="SAM" id="Phobius"/>
    </source>
</evidence>
<dbReference type="GO" id="GO:0000155">
    <property type="term" value="F:phosphorelay sensor kinase activity"/>
    <property type="evidence" value="ECO:0007669"/>
    <property type="project" value="InterPro"/>
</dbReference>
<keyword evidence="6 12" id="KW-0812">Transmembrane</keyword>
<keyword evidence="5" id="KW-0808">Transferase</keyword>
<evidence type="ECO:0000256" key="2">
    <source>
        <dbReference type="ARBA" id="ARBA00004236"/>
    </source>
</evidence>
<dbReference type="InterPro" id="IPR004358">
    <property type="entry name" value="Sig_transdc_His_kin-like_C"/>
</dbReference>
<evidence type="ECO:0000256" key="7">
    <source>
        <dbReference type="ARBA" id="ARBA00022777"/>
    </source>
</evidence>
<dbReference type="HOGENOM" id="CLU_000445_89_6_11"/>
<dbReference type="CDD" id="cd06225">
    <property type="entry name" value="HAMP"/>
    <property type="match status" value="1"/>
</dbReference>
<evidence type="ECO:0000259" key="13">
    <source>
        <dbReference type="PROSITE" id="PS50109"/>
    </source>
</evidence>
<dbReference type="SMART" id="SM00388">
    <property type="entry name" value="HisKA"/>
    <property type="match status" value="1"/>
</dbReference>
<keyword evidence="10 12" id="KW-0472">Membrane</keyword>
<comment type="subcellular location">
    <subcellularLocation>
        <location evidence="2">Cell membrane</location>
    </subcellularLocation>
</comment>
<evidence type="ECO:0000256" key="9">
    <source>
        <dbReference type="ARBA" id="ARBA00023012"/>
    </source>
</evidence>
<evidence type="ECO:0000256" key="10">
    <source>
        <dbReference type="ARBA" id="ARBA00023136"/>
    </source>
</evidence>
<evidence type="ECO:0000256" key="6">
    <source>
        <dbReference type="ARBA" id="ARBA00022692"/>
    </source>
</evidence>
<evidence type="ECO:0000313" key="15">
    <source>
        <dbReference type="EMBL" id="ACQ81410.1"/>
    </source>
</evidence>
<dbReference type="PROSITE" id="PS50885">
    <property type="entry name" value="HAMP"/>
    <property type="match status" value="1"/>
</dbReference>
<dbReference type="KEGG" id="bcv:Bcav_3166"/>
<dbReference type="Proteomes" id="UP000007962">
    <property type="component" value="Chromosome"/>
</dbReference>
<dbReference type="InterPro" id="IPR005467">
    <property type="entry name" value="His_kinase_dom"/>
</dbReference>
<dbReference type="InterPro" id="IPR003661">
    <property type="entry name" value="HisK_dim/P_dom"/>
</dbReference>
<keyword evidence="7 15" id="KW-0418">Kinase</keyword>
<keyword evidence="9" id="KW-0902">Two-component regulatory system</keyword>
<evidence type="ECO:0000256" key="11">
    <source>
        <dbReference type="SAM" id="MobiDB-lite"/>
    </source>
</evidence>
<dbReference type="EMBL" id="CP001618">
    <property type="protein sequence ID" value="ACQ81410.1"/>
    <property type="molecule type" value="Genomic_DNA"/>
</dbReference>
<feature type="transmembrane region" description="Helical" evidence="12">
    <location>
        <begin position="204"/>
        <end position="227"/>
    </location>
</feature>
<keyword evidence="8 12" id="KW-1133">Transmembrane helix</keyword>
<dbReference type="CDD" id="cd00075">
    <property type="entry name" value="HATPase"/>
    <property type="match status" value="1"/>
</dbReference>
<feature type="transmembrane region" description="Helical" evidence="12">
    <location>
        <begin position="32"/>
        <end position="54"/>
    </location>
</feature>
<dbReference type="EC" id="2.7.13.3" evidence="3"/>
<dbReference type="SMART" id="SM00304">
    <property type="entry name" value="HAMP"/>
    <property type="match status" value="1"/>
</dbReference>
<dbReference type="STRING" id="471853.Bcav_3166"/>
<dbReference type="InterPro" id="IPR050428">
    <property type="entry name" value="TCS_sensor_his_kinase"/>
</dbReference>
<gene>
    <name evidence="15" type="ordered locus">Bcav_3166</name>
</gene>
<dbReference type="SUPFAM" id="SSF158472">
    <property type="entry name" value="HAMP domain-like"/>
    <property type="match status" value="1"/>
</dbReference>
<comment type="catalytic activity">
    <reaction evidence="1">
        <text>ATP + protein L-histidine = ADP + protein N-phospho-L-histidine.</text>
        <dbReference type="EC" id="2.7.13.3"/>
    </reaction>
</comment>
<proteinExistence type="predicted"/>
<evidence type="ECO:0000256" key="8">
    <source>
        <dbReference type="ARBA" id="ARBA00022989"/>
    </source>
</evidence>